<dbReference type="Pfam" id="PF23622">
    <property type="entry name" value="LRR_At1g61320_AtMIF1"/>
    <property type="match status" value="1"/>
</dbReference>
<evidence type="ECO:0000256" key="1">
    <source>
        <dbReference type="SAM" id="MobiDB-lite"/>
    </source>
</evidence>
<dbReference type="InterPro" id="IPR036047">
    <property type="entry name" value="F-box-like_dom_sf"/>
</dbReference>
<gene>
    <name evidence="3" type="ORF">Fot_05167</name>
</gene>
<evidence type="ECO:0000259" key="2">
    <source>
        <dbReference type="PROSITE" id="PS50181"/>
    </source>
</evidence>
<dbReference type="PANTHER" id="PTHR31639:SF312">
    <property type="entry name" value="CYCLIN-LIKE F-BOX"/>
    <property type="match status" value="1"/>
</dbReference>
<dbReference type="Gene3D" id="1.20.1280.50">
    <property type="match status" value="1"/>
</dbReference>
<protein>
    <submittedName>
        <fullName evidence="3">F-box/FBD/LRR-repeat protein</fullName>
    </submittedName>
</protein>
<dbReference type="Pfam" id="PF00646">
    <property type="entry name" value="F-box"/>
    <property type="match status" value="1"/>
</dbReference>
<feature type="region of interest" description="Disordered" evidence="1">
    <location>
        <begin position="36"/>
        <end position="56"/>
    </location>
</feature>
<accession>A0ABD1WPE0</accession>
<dbReference type="PROSITE" id="PS50181">
    <property type="entry name" value="FBOX"/>
    <property type="match status" value="1"/>
</dbReference>
<dbReference type="AlphaFoldDB" id="A0ABD1WPE0"/>
<evidence type="ECO:0000313" key="4">
    <source>
        <dbReference type="Proteomes" id="UP001604277"/>
    </source>
</evidence>
<feature type="domain" description="F-box" evidence="2">
    <location>
        <begin position="140"/>
        <end position="193"/>
    </location>
</feature>
<dbReference type="SUPFAM" id="SSF81383">
    <property type="entry name" value="F-box domain"/>
    <property type="match status" value="1"/>
</dbReference>
<name>A0ABD1WPE0_9LAMI</name>
<dbReference type="EMBL" id="JBFOLJ010000002">
    <property type="protein sequence ID" value="KAL2551548.1"/>
    <property type="molecule type" value="Genomic_DNA"/>
</dbReference>
<keyword evidence="4" id="KW-1185">Reference proteome</keyword>
<dbReference type="SUPFAM" id="SSF52047">
    <property type="entry name" value="RNI-like"/>
    <property type="match status" value="1"/>
</dbReference>
<dbReference type="InterPro" id="IPR001810">
    <property type="entry name" value="F-box_dom"/>
</dbReference>
<evidence type="ECO:0000313" key="3">
    <source>
        <dbReference type="EMBL" id="KAL2551548.1"/>
    </source>
</evidence>
<dbReference type="Proteomes" id="UP001604277">
    <property type="component" value="Unassembled WGS sequence"/>
</dbReference>
<organism evidence="3 4">
    <name type="scientific">Forsythia ovata</name>
    <dbReference type="NCBI Taxonomy" id="205694"/>
    <lineage>
        <taxon>Eukaryota</taxon>
        <taxon>Viridiplantae</taxon>
        <taxon>Streptophyta</taxon>
        <taxon>Embryophyta</taxon>
        <taxon>Tracheophyta</taxon>
        <taxon>Spermatophyta</taxon>
        <taxon>Magnoliopsida</taxon>
        <taxon>eudicotyledons</taxon>
        <taxon>Gunneridae</taxon>
        <taxon>Pentapetalae</taxon>
        <taxon>asterids</taxon>
        <taxon>lamiids</taxon>
        <taxon>Lamiales</taxon>
        <taxon>Oleaceae</taxon>
        <taxon>Forsythieae</taxon>
        <taxon>Forsythia</taxon>
    </lineage>
</organism>
<proteinExistence type="predicted"/>
<comment type="caution">
    <text evidence="3">The sequence shown here is derived from an EMBL/GenBank/DDBJ whole genome shotgun (WGS) entry which is preliminary data.</text>
</comment>
<dbReference type="InterPro" id="IPR055357">
    <property type="entry name" value="LRR_At1g61320_AtMIF1"/>
</dbReference>
<sequence>MLARSLAPNRMKESFLDYISYVGQIKIEASRHQAIAKKERSSKRGPSGKETALHQSEKSCEVESVRIEVTWGEILRQRRFDSCVGQIFTEILWGSVLGVGLLALSLRSLPLVHIPRFTTRLVKGPLTQVRGMDISPFQPVDRISNLPDNVIDKILMHFTIRDSAKTSILSKQWRYKWLNLPQLIFDDTLWQESARNQELARMKFVGILYQVLFRHQGPVTKISLIIPKLRGGSEIDHLIYILWKKGVEEFTLKMTVGEEYKLPSSLFMCLQLKHLSLSSCLINPPPIFKGFNRLIRLELDFVTIDARELNSPHLAIVSVTCGGGCDFGDGIRILIEFFDSVPALQKLHMDYNFVKTTTKQFQLLLTTLRFSSYQILRVIGGTLIGTSLDEKLPQP</sequence>
<dbReference type="Gene3D" id="3.80.10.10">
    <property type="entry name" value="Ribonuclease Inhibitor"/>
    <property type="match status" value="1"/>
</dbReference>
<dbReference type="PANTHER" id="PTHR31639">
    <property type="entry name" value="F-BOX PROTEIN-LIKE"/>
    <property type="match status" value="1"/>
</dbReference>
<reference evidence="4" key="1">
    <citation type="submission" date="2024-07" db="EMBL/GenBank/DDBJ databases">
        <title>Two chromosome-level genome assemblies of Korean endemic species Abeliophyllum distichum and Forsythia ovata (Oleaceae).</title>
        <authorList>
            <person name="Jang H."/>
        </authorList>
    </citation>
    <scope>NUCLEOTIDE SEQUENCE [LARGE SCALE GENOMIC DNA]</scope>
</reference>
<dbReference type="InterPro" id="IPR032675">
    <property type="entry name" value="LRR_dom_sf"/>
</dbReference>